<organism evidence="1 2">
    <name type="scientific">Alectoria fallacina</name>
    <dbReference type="NCBI Taxonomy" id="1903189"/>
    <lineage>
        <taxon>Eukaryota</taxon>
        <taxon>Fungi</taxon>
        <taxon>Dikarya</taxon>
        <taxon>Ascomycota</taxon>
        <taxon>Pezizomycotina</taxon>
        <taxon>Lecanoromycetes</taxon>
        <taxon>OSLEUM clade</taxon>
        <taxon>Lecanoromycetidae</taxon>
        <taxon>Lecanorales</taxon>
        <taxon>Lecanorineae</taxon>
        <taxon>Parmeliaceae</taxon>
        <taxon>Alectoria</taxon>
    </lineage>
</organism>
<dbReference type="AlphaFoldDB" id="A0A8H3IJN2"/>
<gene>
    <name evidence="1" type="ORF">ALECFALPRED_000430</name>
</gene>
<comment type="caution">
    <text evidence="1">The sequence shown here is derived from an EMBL/GenBank/DDBJ whole genome shotgun (WGS) entry which is preliminary data.</text>
</comment>
<name>A0A8H3IJN2_9LECA</name>
<dbReference type="EMBL" id="CAJPDR010000105">
    <property type="protein sequence ID" value="CAF9917945.1"/>
    <property type="molecule type" value="Genomic_DNA"/>
</dbReference>
<protein>
    <submittedName>
        <fullName evidence="1">Uncharacterized protein</fullName>
    </submittedName>
</protein>
<proteinExistence type="predicted"/>
<sequence length="112" mass="12696">MALFLNRSAGLGQWYGIDDSEGNAKRVMLFGTALLTAIDILLKKDLFKPDNSEIRNTPMILGQFLNFVHDMKEMCTANEDGWKRTVLERADTHGINPFMISLDHVINEIRKG</sequence>
<reference evidence="1" key="1">
    <citation type="submission" date="2021-03" db="EMBL/GenBank/DDBJ databases">
        <authorList>
            <person name="Tagirdzhanova G."/>
        </authorList>
    </citation>
    <scope>NUCLEOTIDE SEQUENCE</scope>
</reference>
<accession>A0A8H3IJN2</accession>
<evidence type="ECO:0000313" key="2">
    <source>
        <dbReference type="Proteomes" id="UP000664203"/>
    </source>
</evidence>
<evidence type="ECO:0000313" key="1">
    <source>
        <dbReference type="EMBL" id="CAF9917945.1"/>
    </source>
</evidence>
<dbReference type="Proteomes" id="UP000664203">
    <property type="component" value="Unassembled WGS sequence"/>
</dbReference>
<keyword evidence="2" id="KW-1185">Reference proteome</keyword>
<dbReference type="OrthoDB" id="10037289at2759"/>